<keyword evidence="8" id="KW-1185">Reference proteome</keyword>
<dbReference type="Gene3D" id="3.90.1310.10">
    <property type="entry name" value="Penicillin-binding protein 2a (Domain 2)"/>
    <property type="match status" value="1"/>
</dbReference>
<dbReference type="InterPro" id="IPR036138">
    <property type="entry name" value="PBP_dimer_sf"/>
</dbReference>
<dbReference type="SUPFAM" id="SSF56601">
    <property type="entry name" value="beta-lactamase/transpeptidase-like"/>
    <property type="match status" value="1"/>
</dbReference>
<organism evidence="7 8">
    <name type="scientific">Mogibacterium kristiansenii</name>
    <dbReference type="NCBI Taxonomy" id="2606708"/>
    <lineage>
        <taxon>Bacteria</taxon>
        <taxon>Bacillati</taxon>
        <taxon>Bacillota</taxon>
        <taxon>Clostridia</taxon>
        <taxon>Peptostreptococcales</taxon>
        <taxon>Anaerovoracaceae</taxon>
        <taxon>Mogibacterium</taxon>
    </lineage>
</organism>
<keyword evidence="5" id="KW-1133">Transmembrane helix</keyword>
<dbReference type="PROSITE" id="PS51178">
    <property type="entry name" value="PASTA"/>
    <property type="match status" value="1"/>
</dbReference>
<gene>
    <name evidence="7" type="ORF">FYJ65_04255</name>
</gene>
<dbReference type="CDD" id="cd06577">
    <property type="entry name" value="PASTA_pknB"/>
    <property type="match status" value="1"/>
</dbReference>
<dbReference type="RefSeq" id="WP_154554125.1">
    <property type="nucleotide sequence ID" value="NZ_VUNA01000006.1"/>
</dbReference>
<dbReference type="Gene3D" id="3.40.710.10">
    <property type="entry name" value="DD-peptidase/beta-lactamase superfamily"/>
    <property type="match status" value="1"/>
</dbReference>
<dbReference type="GO" id="GO:0005886">
    <property type="term" value="C:plasma membrane"/>
    <property type="evidence" value="ECO:0007669"/>
    <property type="project" value="TreeGrafter"/>
</dbReference>
<dbReference type="PANTHER" id="PTHR30627">
    <property type="entry name" value="PEPTIDOGLYCAN D,D-TRANSPEPTIDASE"/>
    <property type="match status" value="1"/>
</dbReference>
<dbReference type="Pfam" id="PF00905">
    <property type="entry name" value="Transpeptidase"/>
    <property type="match status" value="1"/>
</dbReference>
<evidence type="ECO:0000256" key="4">
    <source>
        <dbReference type="SAM" id="MobiDB-lite"/>
    </source>
</evidence>
<keyword evidence="3 5" id="KW-0472">Membrane</keyword>
<evidence type="ECO:0000313" key="8">
    <source>
        <dbReference type="Proteomes" id="UP000469424"/>
    </source>
</evidence>
<dbReference type="InterPro" id="IPR005543">
    <property type="entry name" value="PASTA_dom"/>
</dbReference>
<dbReference type="SMART" id="SM00740">
    <property type="entry name" value="PASTA"/>
    <property type="match status" value="1"/>
</dbReference>
<dbReference type="Proteomes" id="UP000469424">
    <property type="component" value="Unassembled WGS sequence"/>
</dbReference>
<proteinExistence type="inferred from homology"/>
<evidence type="ECO:0000313" key="7">
    <source>
        <dbReference type="EMBL" id="MST70559.1"/>
    </source>
</evidence>
<feature type="domain" description="PASTA" evidence="6">
    <location>
        <begin position="616"/>
        <end position="679"/>
    </location>
</feature>
<dbReference type="Gene3D" id="3.30.10.20">
    <property type="match status" value="1"/>
</dbReference>
<evidence type="ECO:0000256" key="2">
    <source>
        <dbReference type="ARBA" id="ARBA00007171"/>
    </source>
</evidence>
<sequence>MSNKPRKSTKKKRIDEAMSRRTGVVDENRRRLGIGFMLVVLMFSVLTFRLAYWQIVRGDDLNEKATEMQDQDTTIDPVRGTIYDANMNPLAQSVTEYELYVYSQSLYKDKKITEDERKKVLKNLSKYTGLSEKELKEKFENKDNLIKLADGLRRDDVKALQKLYDDSVVVKTSMARSYPNKDFASHVIGFVDSNNSGRSGLEYQYNALLTGVKGRKLSTTDSQGNTLFNGNRKYYQAEDGKSIVTTIDGVIQNYAEEAVAAGEKKTRAESISCVIMSPKSGDVLAMVNYPSYDPNNPYEPSDPYALKQFSKLSDSKQSKYLSRMWTNPIISGVYEPGSTFKLVTAASALDSGSANRKSRYKCPGYIVVNGTKINCWGTAHGTESLKQAVGNSCNPAMARVALNMGSKRFYDYIDLFGFDDKTGIDLPGEGNSIVKNPTNLGDVDLATTGFGHGIAITPIQLMCAINALGNDGNLMKPKVVQKILDSDGKTVRTIKDTKVRKVVSTEVADKMREIMQYYVEKGGGGAAYIPGYRIGGKTGTANIASNGGYSHDTVASFIAMAPMDDPQVTVLVMVTRPKGSEFGAVNAGPIVKRIMSGVLPYLGVSKKYAKNERRDQETKVIVPKVTGMNSKSAINYLSARGLKYKAVPADSGKSFHVVDQYPKSGTKVSPHSTVYLYSK</sequence>
<reference evidence="7 8" key="1">
    <citation type="submission" date="2019-08" db="EMBL/GenBank/DDBJ databases">
        <title>In-depth cultivation of the pig gut microbiome towards novel bacterial diversity and tailored functional studies.</title>
        <authorList>
            <person name="Wylensek D."/>
            <person name="Hitch T.C.A."/>
            <person name="Clavel T."/>
        </authorList>
    </citation>
    <scope>NUCLEOTIDE SEQUENCE [LARGE SCALE GENOMIC DNA]</scope>
    <source>
        <strain evidence="7 8">WCA-MUC-591-APC-4B</strain>
    </source>
</reference>
<name>A0A6N7XKV4_9FIRM</name>
<accession>A0A6N7XKV4</accession>
<dbReference type="GO" id="GO:0008658">
    <property type="term" value="F:penicillin binding"/>
    <property type="evidence" value="ECO:0007669"/>
    <property type="project" value="InterPro"/>
</dbReference>
<dbReference type="InterPro" id="IPR050515">
    <property type="entry name" value="Beta-lactam/transpept"/>
</dbReference>
<evidence type="ECO:0000256" key="5">
    <source>
        <dbReference type="SAM" id="Phobius"/>
    </source>
</evidence>
<dbReference type="EMBL" id="VUNA01000006">
    <property type="protein sequence ID" value="MST70559.1"/>
    <property type="molecule type" value="Genomic_DNA"/>
</dbReference>
<dbReference type="SUPFAM" id="SSF56519">
    <property type="entry name" value="Penicillin binding protein dimerisation domain"/>
    <property type="match status" value="1"/>
</dbReference>
<dbReference type="InterPro" id="IPR005311">
    <property type="entry name" value="PBP_dimer"/>
</dbReference>
<feature type="region of interest" description="Disordered" evidence="4">
    <location>
        <begin position="1"/>
        <end position="20"/>
    </location>
</feature>
<dbReference type="Pfam" id="PF03793">
    <property type="entry name" value="PASTA"/>
    <property type="match status" value="1"/>
</dbReference>
<dbReference type="GO" id="GO:0071555">
    <property type="term" value="P:cell wall organization"/>
    <property type="evidence" value="ECO:0007669"/>
    <property type="project" value="TreeGrafter"/>
</dbReference>
<dbReference type="InterPro" id="IPR012338">
    <property type="entry name" value="Beta-lactam/transpept-like"/>
</dbReference>
<keyword evidence="5" id="KW-0812">Transmembrane</keyword>
<evidence type="ECO:0000256" key="3">
    <source>
        <dbReference type="ARBA" id="ARBA00023136"/>
    </source>
</evidence>
<dbReference type="AlphaFoldDB" id="A0A6N7XKV4"/>
<dbReference type="Pfam" id="PF03717">
    <property type="entry name" value="PBP_dimer"/>
    <property type="match status" value="1"/>
</dbReference>
<comment type="subcellular location">
    <subcellularLocation>
        <location evidence="1">Membrane</location>
    </subcellularLocation>
</comment>
<protein>
    <submittedName>
        <fullName evidence="7">PASTA domain-containing protein</fullName>
    </submittedName>
</protein>
<dbReference type="PANTHER" id="PTHR30627:SF1">
    <property type="entry name" value="PEPTIDOGLYCAN D,D-TRANSPEPTIDASE FTSI"/>
    <property type="match status" value="1"/>
</dbReference>
<feature type="transmembrane region" description="Helical" evidence="5">
    <location>
        <begin position="32"/>
        <end position="53"/>
    </location>
</feature>
<evidence type="ECO:0000256" key="1">
    <source>
        <dbReference type="ARBA" id="ARBA00004370"/>
    </source>
</evidence>
<feature type="compositionally biased region" description="Basic residues" evidence="4">
    <location>
        <begin position="1"/>
        <end position="12"/>
    </location>
</feature>
<dbReference type="InterPro" id="IPR001460">
    <property type="entry name" value="PCN-bd_Tpept"/>
</dbReference>
<dbReference type="SUPFAM" id="SSF54184">
    <property type="entry name" value="Penicillin-binding protein 2x (pbp-2x), c-terminal domain"/>
    <property type="match status" value="1"/>
</dbReference>
<comment type="caution">
    <text evidence="7">The sequence shown here is derived from an EMBL/GenBank/DDBJ whole genome shotgun (WGS) entry which is preliminary data.</text>
</comment>
<evidence type="ECO:0000259" key="6">
    <source>
        <dbReference type="PROSITE" id="PS51178"/>
    </source>
</evidence>
<comment type="similarity">
    <text evidence="2">Belongs to the transpeptidase family.</text>
</comment>